<reference evidence="1" key="1">
    <citation type="submission" date="2025-08" db="UniProtKB">
        <authorList>
            <consortium name="Ensembl"/>
        </authorList>
    </citation>
    <scope>IDENTIFICATION</scope>
</reference>
<evidence type="ECO:0000313" key="2">
    <source>
        <dbReference type="Proteomes" id="UP000472269"/>
    </source>
</evidence>
<sequence length="120" mass="13251">MFLAQEVTRLSFYISDKGADIKSEFLKPHPLPRSQLHPITILPPTPAAPLHPTVSEIIWGVFHTDPLRACGSLNILTHTGVFGPCRRSWGQKWLSGLLLAAMHSPPVPARVPWGWSQALS</sequence>
<dbReference type="Proteomes" id="UP000472269">
    <property type="component" value="Unplaced"/>
</dbReference>
<proteinExistence type="predicted"/>
<reference evidence="1" key="2">
    <citation type="submission" date="2025-09" db="UniProtKB">
        <authorList>
            <consortium name="Ensembl"/>
        </authorList>
    </citation>
    <scope>IDENTIFICATION</scope>
</reference>
<dbReference type="AlphaFoldDB" id="A0A663ND81"/>
<dbReference type="Ensembl" id="ENSACUT00000023086.1">
    <property type="protein sequence ID" value="ENSACUP00000021648.1"/>
    <property type="gene ID" value="ENSACUG00000014475.1"/>
</dbReference>
<name>A0A663ND81_ATHCN</name>
<organism evidence="1 2">
    <name type="scientific">Athene cunicularia</name>
    <name type="common">Burrowing owl</name>
    <name type="synonym">Speotyto cunicularia</name>
    <dbReference type="NCBI Taxonomy" id="194338"/>
    <lineage>
        <taxon>Eukaryota</taxon>
        <taxon>Metazoa</taxon>
        <taxon>Chordata</taxon>
        <taxon>Craniata</taxon>
        <taxon>Vertebrata</taxon>
        <taxon>Euteleostomi</taxon>
        <taxon>Archelosauria</taxon>
        <taxon>Archosauria</taxon>
        <taxon>Dinosauria</taxon>
        <taxon>Saurischia</taxon>
        <taxon>Theropoda</taxon>
        <taxon>Coelurosauria</taxon>
        <taxon>Aves</taxon>
        <taxon>Neognathae</taxon>
        <taxon>Neoaves</taxon>
        <taxon>Telluraves</taxon>
        <taxon>Strigiformes</taxon>
        <taxon>Strigidae</taxon>
        <taxon>Athene</taxon>
    </lineage>
</organism>
<protein>
    <submittedName>
        <fullName evidence="1">Uncharacterized protein</fullName>
    </submittedName>
</protein>
<evidence type="ECO:0000313" key="1">
    <source>
        <dbReference type="Ensembl" id="ENSACUP00000021648.1"/>
    </source>
</evidence>
<accession>A0A663ND81</accession>
<keyword evidence="2" id="KW-1185">Reference proteome</keyword>